<dbReference type="InterPro" id="IPR036259">
    <property type="entry name" value="MFS_trans_sf"/>
</dbReference>
<evidence type="ECO:0000313" key="8">
    <source>
        <dbReference type="EMBL" id="KAG2218733.1"/>
    </source>
</evidence>
<dbReference type="AlphaFoldDB" id="A0A8H7RY68"/>
<dbReference type="PANTHER" id="PTHR43791">
    <property type="entry name" value="PERMEASE-RELATED"/>
    <property type="match status" value="1"/>
</dbReference>
<feature type="transmembrane region" description="Helical" evidence="6">
    <location>
        <begin position="78"/>
        <end position="100"/>
    </location>
</feature>
<dbReference type="Gene3D" id="1.20.1250.20">
    <property type="entry name" value="MFS general substrate transporter like domains"/>
    <property type="match status" value="2"/>
</dbReference>
<feature type="transmembrane region" description="Helical" evidence="6">
    <location>
        <begin position="22"/>
        <end position="40"/>
    </location>
</feature>
<evidence type="ECO:0000256" key="2">
    <source>
        <dbReference type="ARBA" id="ARBA00022448"/>
    </source>
</evidence>
<dbReference type="PANTHER" id="PTHR43791:SF36">
    <property type="entry name" value="TRANSPORTER, PUTATIVE (AFU_ORTHOLOGUE AFUA_6G08340)-RELATED"/>
    <property type="match status" value="1"/>
</dbReference>
<keyword evidence="2" id="KW-0813">Transport</keyword>
<dbReference type="EMBL" id="JAEPRB010000213">
    <property type="protein sequence ID" value="KAG2218733.1"/>
    <property type="molecule type" value="Genomic_DNA"/>
</dbReference>
<dbReference type="PROSITE" id="PS50850">
    <property type="entry name" value="MFS"/>
    <property type="match status" value="1"/>
</dbReference>
<feature type="transmembrane region" description="Helical" evidence="6">
    <location>
        <begin position="307"/>
        <end position="329"/>
    </location>
</feature>
<feature type="transmembrane region" description="Helical" evidence="6">
    <location>
        <begin position="249"/>
        <end position="271"/>
    </location>
</feature>
<feature type="domain" description="Major facilitator superfamily (MFS) profile" evidence="7">
    <location>
        <begin position="1"/>
        <end position="400"/>
    </location>
</feature>
<keyword evidence="5 6" id="KW-0472">Membrane</keyword>
<evidence type="ECO:0000256" key="5">
    <source>
        <dbReference type="ARBA" id="ARBA00023136"/>
    </source>
</evidence>
<dbReference type="Proteomes" id="UP000646827">
    <property type="component" value="Unassembled WGS sequence"/>
</dbReference>
<feature type="non-terminal residue" evidence="8">
    <location>
        <position position="1"/>
    </location>
</feature>
<dbReference type="InterPro" id="IPR011701">
    <property type="entry name" value="MFS"/>
</dbReference>
<dbReference type="FunFam" id="1.20.1250.20:FF:000013">
    <property type="entry name" value="MFS general substrate transporter"/>
    <property type="match status" value="1"/>
</dbReference>
<evidence type="ECO:0000256" key="3">
    <source>
        <dbReference type="ARBA" id="ARBA00022692"/>
    </source>
</evidence>
<proteinExistence type="predicted"/>
<feature type="transmembrane region" description="Helical" evidence="6">
    <location>
        <begin position="341"/>
        <end position="362"/>
    </location>
</feature>
<protein>
    <recommendedName>
        <fullName evidence="7">Major facilitator superfamily (MFS) profile domain-containing protein</fullName>
    </recommendedName>
</protein>
<dbReference type="SUPFAM" id="SSF103473">
    <property type="entry name" value="MFS general substrate transporter"/>
    <property type="match status" value="1"/>
</dbReference>
<comment type="subcellular location">
    <subcellularLocation>
        <location evidence="1">Membrane</location>
        <topology evidence="1">Multi-pass membrane protein</topology>
    </subcellularLocation>
</comment>
<feature type="transmembrane region" description="Helical" evidence="6">
    <location>
        <begin position="216"/>
        <end position="237"/>
    </location>
</feature>
<evidence type="ECO:0000259" key="7">
    <source>
        <dbReference type="PROSITE" id="PS50850"/>
    </source>
</evidence>
<organism evidence="8 9">
    <name type="scientific">Circinella minor</name>
    <dbReference type="NCBI Taxonomy" id="1195481"/>
    <lineage>
        <taxon>Eukaryota</taxon>
        <taxon>Fungi</taxon>
        <taxon>Fungi incertae sedis</taxon>
        <taxon>Mucoromycota</taxon>
        <taxon>Mucoromycotina</taxon>
        <taxon>Mucoromycetes</taxon>
        <taxon>Mucorales</taxon>
        <taxon>Lichtheimiaceae</taxon>
        <taxon>Circinella</taxon>
    </lineage>
</organism>
<gene>
    <name evidence="8" type="ORF">INT45_006885</name>
</gene>
<comment type="caution">
    <text evidence="8">The sequence shown here is derived from an EMBL/GenBank/DDBJ whole genome shotgun (WGS) entry which is preliminary data.</text>
</comment>
<evidence type="ECO:0000256" key="1">
    <source>
        <dbReference type="ARBA" id="ARBA00004141"/>
    </source>
</evidence>
<keyword evidence="9" id="KW-1185">Reference proteome</keyword>
<name>A0A8H7RY68_9FUNG</name>
<feature type="transmembrane region" description="Helical" evidence="6">
    <location>
        <begin position="52"/>
        <end position="72"/>
    </location>
</feature>
<evidence type="ECO:0000256" key="6">
    <source>
        <dbReference type="SAM" id="Phobius"/>
    </source>
</evidence>
<sequence>MHIGNSKLAGLMEDIDITGNQFNWAASAFSFGFILCEVPANMLLQNFGARKWLAMTMFLSAIILALIGSTVHNGKGLIAGRFFLGCVQAGVFPGLVYYVSLWYTRKEQGTRMACFLIMGSVGSAIGGIVAFGIMHMDYTNGLRAWRWIFILIAIPTFLVACIIFLILPDTPERQKRFLSPREQQVAIYRLAKEKGAGSQEQFSWERFRSVFKDWKVWIFALINITCMVPIVSLGIFMPSIVKGMGFTNLTAQGMSAPPWIAAMIGMISVSWHSDKRGERGLHVGLWCMIACIGYLLLIVLIHQGWVALYVSAIIATFSVFAANPPRVAWVANNFADPTKKGIAIAFISSCASIGSVIGGQIYRDHDAPLYIRGHATALAFSGVTGLLSFLLKYLLRRENKRRDTLSVEQYQKESYKVGDD</sequence>
<dbReference type="GO" id="GO:0016020">
    <property type="term" value="C:membrane"/>
    <property type="evidence" value="ECO:0007669"/>
    <property type="project" value="UniProtKB-SubCell"/>
</dbReference>
<feature type="transmembrane region" description="Helical" evidence="6">
    <location>
        <begin position="283"/>
        <end position="301"/>
    </location>
</feature>
<reference evidence="8 9" key="1">
    <citation type="submission" date="2020-12" db="EMBL/GenBank/DDBJ databases">
        <title>Metabolic potential, ecology and presence of endohyphal bacteria is reflected in genomic diversity of Mucoromycotina.</title>
        <authorList>
            <person name="Muszewska A."/>
            <person name="Okrasinska A."/>
            <person name="Steczkiewicz K."/>
            <person name="Drgas O."/>
            <person name="Orlowska M."/>
            <person name="Perlinska-Lenart U."/>
            <person name="Aleksandrzak-Piekarczyk T."/>
            <person name="Szatraj K."/>
            <person name="Zielenkiewicz U."/>
            <person name="Pilsyk S."/>
            <person name="Malc E."/>
            <person name="Mieczkowski P."/>
            <person name="Kruszewska J.S."/>
            <person name="Biernat P."/>
            <person name="Pawlowska J."/>
        </authorList>
    </citation>
    <scope>NUCLEOTIDE SEQUENCE [LARGE SCALE GENOMIC DNA]</scope>
    <source>
        <strain evidence="8 9">CBS 142.35</strain>
    </source>
</reference>
<feature type="transmembrane region" description="Helical" evidence="6">
    <location>
        <begin position="112"/>
        <end position="133"/>
    </location>
</feature>
<evidence type="ECO:0000313" key="9">
    <source>
        <dbReference type="Proteomes" id="UP000646827"/>
    </source>
</evidence>
<accession>A0A8H7RY68</accession>
<dbReference type="GO" id="GO:0022857">
    <property type="term" value="F:transmembrane transporter activity"/>
    <property type="evidence" value="ECO:0007669"/>
    <property type="project" value="InterPro"/>
</dbReference>
<feature type="transmembrane region" description="Helical" evidence="6">
    <location>
        <begin position="374"/>
        <end position="395"/>
    </location>
</feature>
<feature type="transmembrane region" description="Helical" evidence="6">
    <location>
        <begin position="145"/>
        <end position="167"/>
    </location>
</feature>
<dbReference type="InterPro" id="IPR020846">
    <property type="entry name" value="MFS_dom"/>
</dbReference>
<dbReference type="Pfam" id="PF07690">
    <property type="entry name" value="MFS_1"/>
    <property type="match status" value="1"/>
</dbReference>
<dbReference type="OrthoDB" id="2985014at2759"/>
<keyword evidence="3 6" id="KW-0812">Transmembrane</keyword>
<evidence type="ECO:0000256" key="4">
    <source>
        <dbReference type="ARBA" id="ARBA00022989"/>
    </source>
</evidence>
<keyword evidence="4 6" id="KW-1133">Transmembrane helix</keyword>